<geneLocation type="plasmid" evidence="3">
    <name>pDSM3922.1</name>
</geneLocation>
<reference evidence="3" key="1">
    <citation type="journal article" date="2022" name="G3 (Bethesda)">
        <title>Unveiling the complete genome sequence of Alicyclobacillus acidoterrestris DSM 3922T, a taint-producing strain.</title>
        <authorList>
            <person name="Leonardo I.C."/>
            <person name="Barreto Crespo M.T."/>
            <person name="Gaspar F.B."/>
        </authorList>
    </citation>
    <scope>NUCLEOTIDE SEQUENCE [LARGE SCALE GENOMIC DNA]</scope>
    <source>
        <strain evidence="3">DSM 3922</strain>
    </source>
</reference>
<keyword evidence="3" id="KW-1185">Reference proteome</keyword>
<dbReference type="PANTHER" id="PTHR40446:SF2">
    <property type="entry name" value="N-ACETYLGLUCOSAMINE-1-PHOSPHODIESTER ALPHA-N-ACETYLGLUCOSAMINIDASE"/>
    <property type="match status" value="1"/>
</dbReference>
<keyword evidence="2" id="KW-0614">Plasmid</keyword>
<gene>
    <name evidence="2" type="ORF">K1I37_21200</name>
</gene>
<organism evidence="2 3">
    <name type="scientific">Alicyclobacillus acidoterrestris (strain ATCC 49025 / DSM 3922 / CIP 106132 / NCIMB 13137 / GD3B)</name>
    <dbReference type="NCBI Taxonomy" id="1356854"/>
    <lineage>
        <taxon>Bacteria</taxon>
        <taxon>Bacillati</taxon>
        <taxon>Bacillota</taxon>
        <taxon>Bacilli</taxon>
        <taxon>Bacillales</taxon>
        <taxon>Alicyclobacillaceae</taxon>
        <taxon>Alicyclobacillus</taxon>
    </lineage>
</organism>
<protein>
    <submittedName>
        <fullName evidence="2">Phosphodiester glycosidase family protein</fullName>
    </submittedName>
</protein>
<dbReference type="STRING" id="1356854.N007_12125"/>
<keyword evidence="2" id="KW-0378">Hydrolase</keyword>
<dbReference type="Proteomes" id="UP000829401">
    <property type="component" value="Plasmid pDSM3922.1"/>
</dbReference>
<name>T0BII5_ALIAG</name>
<accession>A0A9E6ZK96</accession>
<accession>T0BII5</accession>
<dbReference type="KEGG" id="aaco:K1I37_21200"/>
<dbReference type="InterPro" id="IPR018711">
    <property type="entry name" value="NAGPA"/>
</dbReference>
<evidence type="ECO:0000259" key="1">
    <source>
        <dbReference type="Pfam" id="PF09992"/>
    </source>
</evidence>
<evidence type="ECO:0000313" key="2">
    <source>
        <dbReference type="EMBL" id="UNO50988.1"/>
    </source>
</evidence>
<dbReference type="RefSeq" id="WP_021297482.1">
    <property type="nucleotide sequence ID" value="NZ_AURB01000155.1"/>
</dbReference>
<dbReference type="GO" id="GO:0016798">
    <property type="term" value="F:hydrolase activity, acting on glycosyl bonds"/>
    <property type="evidence" value="ECO:0007669"/>
    <property type="project" value="UniProtKB-KW"/>
</dbReference>
<dbReference type="Pfam" id="PF09992">
    <property type="entry name" value="NAGPA"/>
    <property type="match status" value="1"/>
</dbReference>
<dbReference type="OrthoDB" id="9809781at2"/>
<evidence type="ECO:0000313" key="3">
    <source>
        <dbReference type="Proteomes" id="UP000829401"/>
    </source>
</evidence>
<dbReference type="PANTHER" id="PTHR40446">
    <property type="entry name" value="N-ACETYLGLUCOSAMINE-1-PHOSPHODIESTER ALPHA-N-ACETYLGLUCOSAMINIDASE"/>
    <property type="match status" value="1"/>
</dbReference>
<feature type="domain" description="Phosphodiester glycosidase" evidence="1">
    <location>
        <begin position="190"/>
        <end position="354"/>
    </location>
</feature>
<sequence length="356" mass="37432">MKVLKILAGPCAVVSLVLSPLAISAATQSPYTQAISQHQATIDGEMVKYVTINTHNPNVSVFPVIANHKLGTTESLANMAKSVHAVVAINGTFFNSWGNKFPTGTIEINGQFESAGQGTLLAFGSNGNMLMTRAKETLSGTIEDQTNPSVTGLWPWYINSPSTNSGVVDILTSYFGKTMTNKNADLVSIADGKVTSVKQGSTTIPSNGYSVEIGKGEKSMLSRIHPGDPASVSVNVENLKGQAINISKYPNALGCGPMLVDDRQVVLNPSLEGFKDPTLVDSNTLRSFAGIDAKGDLVLGTIHAATLSTEADIAKKLGLKQAMNLDGGSSAGLYLNGRYVTPPGRNLSTALVVTYK</sequence>
<dbReference type="AlphaFoldDB" id="T0BII5"/>
<proteinExistence type="predicted"/>
<dbReference type="eggNOG" id="COG4632">
    <property type="taxonomic scope" value="Bacteria"/>
</dbReference>
<keyword evidence="2" id="KW-0326">Glycosidase</keyword>
<dbReference type="EMBL" id="CP080468">
    <property type="protein sequence ID" value="UNO50988.1"/>
    <property type="molecule type" value="Genomic_DNA"/>
</dbReference>